<feature type="region of interest" description="Disordered" evidence="1">
    <location>
        <begin position="1"/>
        <end position="38"/>
    </location>
</feature>
<organism evidence="2 3">
    <name type="scientific">Thermomonospora umbrina</name>
    <dbReference type="NCBI Taxonomy" id="111806"/>
    <lineage>
        <taxon>Bacteria</taxon>
        <taxon>Bacillati</taxon>
        <taxon>Actinomycetota</taxon>
        <taxon>Actinomycetes</taxon>
        <taxon>Streptosporangiales</taxon>
        <taxon>Thermomonosporaceae</taxon>
        <taxon>Thermomonospora</taxon>
    </lineage>
</organism>
<accession>A0A3D9SQZ0</accession>
<protein>
    <submittedName>
        <fullName evidence="2">Uncharacterized protein</fullName>
    </submittedName>
</protein>
<feature type="region of interest" description="Disordered" evidence="1">
    <location>
        <begin position="85"/>
        <end position="107"/>
    </location>
</feature>
<dbReference type="EMBL" id="QTTT01000001">
    <property type="protein sequence ID" value="REE98366.1"/>
    <property type="molecule type" value="Genomic_DNA"/>
</dbReference>
<feature type="compositionally biased region" description="Basic residues" evidence="1">
    <location>
        <begin position="90"/>
        <end position="100"/>
    </location>
</feature>
<evidence type="ECO:0000313" key="3">
    <source>
        <dbReference type="Proteomes" id="UP000256661"/>
    </source>
</evidence>
<sequence length="107" mass="12173">MGIGSWLAMLGSMEKSPSRNSGRGRKRPAVRGPTTNERLEELEHRINVLIEAQVKTIQLLSDIRDAHRADMEAVLEVVQRAYGLVPPPRARPKRRRPRHLRPVDPEP</sequence>
<proteinExistence type="predicted"/>
<reference evidence="2 3" key="1">
    <citation type="submission" date="2018-08" db="EMBL/GenBank/DDBJ databases">
        <title>Sequencing the genomes of 1000 actinobacteria strains.</title>
        <authorList>
            <person name="Klenk H.-P."/>
        </authorList>
    </citation>
    <scope>NUCLEOTIDE SEQUENCE [LARGE SCALE GENOMIC DNA]</scope>
    <source>
        <strain evidence="2 3">DSM 43927</strain>
    </source>
</reference>
<keyword evidence="3" id="KW-1185">Reference proteome</keyword>
<evidence type="ECO:0000313" key="2">
    <source>
        <dbReference type="EMBL" id="REE98366.1"/>
    </source>
</evidence>
<dbReference type="Proteomes" id="UP000256661">
    <property type="component" value="Unassembled WGS sequence"/>
</dbReference>
<dbReference type="AlphaFoldDB" id="A0A3D9SQZ0"/>
<evidence type="ECO:0000256" key="1">
    <source>
        <dbReference type="SAM" id="MobiDB-lite"/>
    </source>
</evidence>
<name>A0A3D9SQZ0_9ACTN</name>
<gene>
    <name evidence="2" type="ORF">DFJ69_3853</name>
</gene>
<comment type="caution">
    <text evidence="2">The sequence shown here is derived from an EMBL/GenBank/DDBJ whole genome shotgun (WGS) entry which is preliminary data.</text>
</comment>